<comment type="caution">
    <text evidence="1">The sequence shown here is derived from an EMBL/GenBank/DDBJ whole genome shotgun (WGS) entry which is preliminary data.</text>
</comment>
<accession>A0A4R2NNS2</accession>
<sequence length="151" mass="17601">MVYFTTTVSWIQELLYSFHGLEDHRVFDARKIREEQDMRSNIDYYPFTKKQVLAAADPHYIDKTPAMNQLLQFLLEHYELTSEETDEIASQFINMINSNAEPALMVQYLQSIIEFPSFEAAGQIIDRVMTLHNNTRMWILKGHTPQSPGAL</sequence>
<organism evidence="1 2">
    <name type="scientific">Scopulibacillus darangshiensis</name>
    <dbReference type="NCBI Taxonomy" id="442528"/>
    <lineage>
        <taxon>Bacteria</taxon>
        <taxon>Bacillati</taxon>
        <taxon>Bacillota</taxon>
        <taxon>Bacilli</taxon>
        <taxon>Bacillales</taxon>
        <taxon>Sporolactobacillaceae</taxon>
        <taxon>Scopulibacillus</taxon>
    </lineage>
</organism>
<evidence type="ECO:0000313" key="1">
    <source>
        <dbReference type="EMBL" id="TCP23429.1"/>
    </source>
</evidence>
<dbReference type="Proteomes" id="UP000295416">
    <property type="component" value="Unassembled WGS sequence"/>
</dbReference>
<dbReference type="EMBL" id="SLXK01000032">
    <property type="protein sequence ID" value="TCP23429.1"/>
    <property type="molecule type" value="Genomic_DNA"/>
</dbReference>
<reference evidence="1 2" key="1">
    <citation type="submission" date="2019-03" db="EMBL/GenBank/DDBJ databases">
        <title>Genomic Encyclopedia of Type Strains, Phase IV (KMG-IV): sequencing the most valuable type-strain genomes for metagenomic binning, comparative biology and taxonomic classification.</title>
        <authorList>
            <person name="Goeker M."/>
        </authorList>
    </citation>
    <scope>NUCLEOTIDE SEQUENCE [LARGE SCALE GENOMIC DNA]</scope>
    <source>
        <strain evidence="1 2">DSM 19377</strain>
    </source>
</reference>
<dbReference type="AlphaFoldDB" id="A0A4R2NNS2"/>
<protein>
    <submittedName>
        <fullName evidence="1">Uncharacterized protein</fullName>
    </submittedName>
</protein>
<evidence type="ECO:0000313" key="2">
    <source>
        <dbReference type="Proteomes" id="UP000295416"/>
    </source>
</evidence>
<keyword evidence="2" id="KW-1185">Reference proteome</keyword>
<gene>
    <name evidence="1" type="ORF">EV207_13228</name>
</gene>
<name>A0A4R2NNS2_9BACL</name>
<proteinExistence type="predicted"/>